<sequence>MNSRGKPVASGASRPTGDGSTGAGTQPNVARPGQASRYGFVASLLQGKEFDWYSRPPFCGCVPDWKSGSPRPDEAEKERRRMGIDLLGIRGKKRLESP</sequence>
<dbReference type="Proteomes" id="UP000294847">
    <property type="component" value="Chromosome 2"/>
</dbReference>
<dbReference type="AlphaFoldDB" id="A0A4P7N074"/>
<organism evidence="2 3">
    <name type="scientific">Pyricularia oryzae</name>
    <name type="common">Rice blast fungus</name>
    <name type="synonym">Magnaporthe oryzae</name>
    <dbReference type="NCBI Taxonomy" id="318829"/>
    <lineage>
        <taxon>Eukaryota</taxon>
        <taxon>Fungi</taxon>
        <taxon>Dikarya</taxon>
        <taxon>Ascomycota</taxon>
        <taxon>Pezizomycotina</taxon>
        <taxon>Sordariomycetes</taxon>
        <taxon>Sordariomycetidae</taxon>
        <taxon>Magnaporthales</taxon>
        <taxon>Pyriculariaceae</taxon>
        <taxon>Pyricularia</taxon>
    </lineage>
</organism>
<protein>
    <submittedName>
        <fullName evidence="2">Uncharacterized protein</fullName>
    </submittedName>
</protein>
<evidence type="ECO:0000256" key="1">
    <source>
        <dbReference type="SAM" id="MobiDB-lite"/>
    </source>
</evidence>
<gene>
    <name evidence="2" type="ORF">PoMZ_00452</name>
</gene>
<evidence type="ECO:0000313" key="3">
    <source>
        <dbReference type="Proteomes" id="UP000294847"/>
    </source>
</evidence>
<name>A0A4P7N074_PYROR</name>
<feature type="region of interest" description="Disordered" evidence="1">
    <location>
        <begin position="1"/>
        <end position="33"/>
    </location>
</feature>
<reference evidence="2 3" key="1">
    <citation type="journal article" date="2019" name="Mol. Biol. Evol.">
        <title>Blast fungal genomes show frequent chromosomal changes, gene gains and losses, and effector gene turnover.</title>
        <authorList>
            <person name="Gomez Luciano L.B."/>
            <person name="Jason Tsai I."/>
            <person name="Chuma I."/>
            <person name="Tosa Y."/>
            <person name="Chen Y.H."/>
            <person name="Li J.Y."/>
            <person name="Li M.Y."/>
            <person name="Jade Lu M.Y."/>
            <person name="Nakayashiki H."/>
            <person name="Li W.H."/>
        </authorList>
    </citation>
    <scope>NUCLEOTIDE SEQUENCE [LARGE SCALE GENOMIC DNA]</scope>
    <source>
        <strain evidence="2">MZ5-1-6</strain>
    </source>
</reference>
<proteinExistence type="predicted"/>
<accession>A0A4P7N074</accession>
<dbReference type="EMBL" id="CP034205">
    <property type="protein sequence ID" value="QBZ55553.1"/>
    <property type="molecule type" value="Genomic_DNA"/>
</dbReference>
<evidence type="ECO:0000313" key="2">
    <source>
        <dbReference type="EMBL" id="QBZ55553.1"/>
    </source>
</evidence>